<proteinExistence type="predicted"/>
<feature type="compositionally biased region" description="Basic and acidic residues" evidence="1">
    <location>
        <begin position="1"/>
        <end position="18"/>
    </location>
</feature>
<dbReference type="Proteomes" id="UP001374535">
    <property type="component" value="Chromosome 7"/>
</dbReference>
<feature type="region of interest" description="Disordered" evidence="1">
    <location>
        <begin position="92"/>
        <end position="124"/>
    </location>
</feature>
<dbReference type="AlphaFoldDB" id="A0AAQ3N6Z9"/>
<gene>
    <name evidence="2" type="ORF">V8G54_025164</name>
</gene>
<reference evidence="2 3" key="1">
    <citation type="journal article" date="2023" name="Life. Sci Alliance">
        <title>Evolutionary insights into 3D genome organization and epigenetic landscape of Vigna mungo.</title>
        <authorList>
            <person name="Junaid A."/>
            <person name="Singh B."/>
            <person name="Bhatia S."/>
        </authorList>
    </citation>
    <scope>NUCLEOTIDE SEQUENCE [LARGE SCALE GENOMIC DNA]</scope>
    <source>
        <strain evidence="2">Urdbean</strain>
    </source>
</reference>
<keyword evidence="3" id="KW-1185">Reference proteome</keyword>
<name>A0AAQ3N6Z9_VIGMU</name>
<organism evidence="2 3">
    <name type="scientific">Vigna mungo</name>
    <name type="common">Black gram</name>
    <name type="synonym">Phaseolus mungo</name>
    <dbReference type="NCBI Taxonomy" id="3915"/>
    <lineage>
        <taxon>Eukaryota</taxon>
        <taxon>Viridiplantae</taxon>
        <taxon>Streptophyta</taxon>
        <taxon>Embryophyta</taxon>
        <taxon>Tracheophyta</taxon>
        <taxon>Spermatophyta</taxon>
        <taxon>Magnoliopsida</taxon>
        <taxon>eudicotyledons</taxon>
        <taxon>Gunneridae</taxon>
        <taxon>Pentapetalae</taxon>
        <taxon>rosids</taxon>
        <taxon>fabids</taxon>
        <taxon>Fabales</taxon>
        <taxon>Fabaceae</taxon>
        <taxon>Papilionoideae</taxon>
        <taxon>50 kb inversion clade</taxon>
        <taxon>NPAAA clade</taxon>
        <taxon>indigoferoid/millettioid clade</taxon>
        <taxon>Phaseoleae</taxon>
        <taxon>Vigna</taxon>
    </lineage>
</organism>
<feature type="compositionally biased region" description="Basic and acidic residues" evidence="1">
    <location>
        <begin position="29"/>
        <end position="40"/>
    </location>
</feature>
<accession>A0AAQ3N6Z9</accession>
<evidence type="ECO:0000313" key="3">
    <source>
        <dbReference type="Proteomes" id="UP001374535"/>
    </source>
</evidence>
<evidence type="ECO:0000256" key="1">
    <source>
        <dbReference type="SAM" id="MobiDB-lite"/>
    </source>
</evidence>
<protein>
    <submittedName>
        <fullName evidence="2">Uncharacterized protein</fullName>
    </submittedName>
</protein>
<dbReference type="EMBL" id="CP144694">
    <property type="protein sequence ID" value="WVZ04358.1"/>
    <property type="molecule type" value="Genomic_DNA"/>
</dbReference>
<feature type="region of interest" description="Disordered" evidence="1">
    <location>
        <begin position="1"/>
        <end position="70"/>
    </location>
</feature>
<sequence length="124" mass="14245">MEKHLERLRDELKKEKEASCLVRRRRLKGEKSGSDPHPDPHPPPPPSPPDTNVSPWEIDDLKRRQNASSPNLVLLSIATVARGESAEKLEMRGVDAALDTKEEEMRSVRGFRDEERERNEMKEP</sequence>
<evidence type="ECO:0000313" key="2">
    <source>
        <dbReference type="EMBL" id="WVZ04358.1"/>
    </source>
</evidence>